<name>A0A6G7WF61_9LACT</name>
<keyword evidence="2" id="KW-1185">Reference proteome</keyword>
<gene>
    <name evidence="1" type="ORF">G7058_01735</name>
</gene>
<proteinExistence type="predicted"/>
<organism evidence="1 2">
    <name type="scientific">Jeotgalibaca porci</name>
    <dbReference type="NCBI Taxonomy" id="1868793"/>
    <lineage>
        <taxon>Bacteria</taxon>
        <taxon>Bacillati</taxon>
        <taxon>Bacillota</taxon>
        <taxon>Bacilli</taxon>
        <taxon>Lactobacillales</taxon>
        <taxon>Carnobacteriaceae</taxon>
        <taxon>Jeotgalibaca</taxon>
    </lineage>
</organism>
<sequence length="335" mass="40158">MYQQLIEDISYDLNIRKYSTESPEEFHSRIVYSAVSVWMKYILLDHMIHENEAEIKSKNYHYRRTSEILDEYINLFPSVSYWMYPDKNIDPIHIIRNRLIAASEINEVDLDGNITLARKKIIPLDKNVSRLIEISTPNTEFKYVGLTKIIKAINKSQSTLQIENSLELVNEFKKPSYYTKILKLDFKYEVFNVHKNNKYEKNWISNGRLDSEIHLLRKETKQVNYWDYLLLLKRADNFYQYPIHEELIKQGFHYRLISGLRQLNENPLAAEYKIVHDIVELNLEYNLPRYEESFLTTYAWPKNHILDSWSFIVPLELWDIVARTIQMLGYKLEET</sequence>
<accession>A0A6G7WF61</accession>
<dbReference type="Proteomes" id="UP000501830">
    <property type="component" value="Chromosome"/>
</dbReference>
<reference evidence="1 2" key="1">
    <citation type="journal article" date="2017" name="Int. J. Syst. Evol. Microbiol.">
        <title>Jeotgalibaca porci sp. nov. and Jeotgalibaca arthritidis sp. nov., isolated from pigs, and emended description of the genus Jeotgalibaca.</title>
        <authorList>
            <person name="Zamora L."/>
            <person name="Perez-Sancho M."/>
            <person name="Dominguez L."/>
            <person name="Fernandez-Garayzabal J.F."/>
            <person name="Vela A.I."/>
        </authorList>
    </citation>
    <scope>NUCLEOTIDE SEQUENCE [LARGE SCALE GENOMIC DNA]</scope>
    <source>
        <strain evidence="1 2">CCUG 69148</strain>
    </source>
</reference>
<evidence type="ECO:0000313" key="2">
    <source>
        <dbReference type="Proteomes" id="UP000501830"/>
    </source>
</evidence>
<dbReference type="AlphaFoldDB" id="A0A6G7WF61"/>
<dbReference type="EMBL" id="CP049889">
    <property type="protein sequence ID" value="QIK50881.1"/>
    <property type="molecule type" value="Genomic_DNA"/>
</dbReference>
<dbReference type="KEGG" id="jpo:G7058_01735"/>
<dbReference type="GeneID" id="94551979"/>
<evidence type="ECO:0000313" key="1">
    <source>
        <dbReference type="EMBL" id="QIK50881.1"/>
    </source>
</evidence>
<protein>
    <submittedName>
        <fullName evidence="1">Uncharacterized protein</fullName>
    </submittedName>
</protein>
<dbReference type="RefSeq" id="WP_166061922.1">
    <property type="nucleotide sequence ID" value="NZ_CP049889.1"/>
</dbReference>